<dbReference type="Proteomes" id="UP000539985">
    <property type="component" value="Unassembled WGS sequence"/>
</dbReference>
<dbReference type="InterPro" id="IPR036429">
    <property type="entry name" value="SpoA-like_sf"/>
</dbReference>
<name>A0A7Y7X9Z7_9PSED</name>
<evidence type="ECO:0000259" key="1">
    <source>
        <dbReference type="Pfam" id="PF01052"/>
    </source>
</evidence>
<dbReference type="AlphaFoldDB" id="A0A7Y7X9Z7"/>
<organism evidence="2 3">
    <name type="scientific">Pseudomonas gingeri</name>
    <dbReference type="NCBI Taxonomy" id="117681"/>
    <lineage>
        <taxon>Bacteria</taxon>
        <taxon>Pseudomonadati</taxon>
        <taxon>Pseudomonadota</taxon>
        <taxon>Gammaproteobacteria</taxon>
        <taxon>Pseudomonadales</taxon>
        <taxon>Pseudomonadaceae</taxon>
        <taxon>Pseudomonas</taxon>
    </lineage>
</organism>
<keyword evidence="2" id="KW-0966">Cell projection</keyword>
<dbReference type="Gene3D" id="2.30.330.10">
    <property type="entry name" value="SpoA-like"/>
    <property type="match status" value="1"/>
</dbReference>
<accession>A0A7Y7X9Z7</accession>
<protein>
    <submittedName>
        <fullName evidence="2">FliM/FliN family flagellar motor switch protein</fullName>
    </submittedName>
</protein>
<dbReference type="Pfam" id="PF01052">
    <property type="entry name" value="FliMN_C"/>
    <property type="match status" value="1"/>
</dbReference>
<evidence type="ECO:0000313" key="3">
    <source>
        <dbReference type="Proteomes" id="UP000539985"/>
    </source>
</evidence>
<sequence>MRPLGFVGTSRLQMARDRLPSVVSRWYGQWCMADGQGACEVKCMALDGAVEQSPAPPWQKARAGAGSISLAGDWQTLVFGPFSREMPLDETAQHLLCEAQRTLIGDVLEALGQGSISSLETAPSGPSGGLLNAQVLLEICVGQASVLLLLDAILLNVALTPWAPREPLVERKQALGKAKVKLSVRLPLASLSIGEMNDLHPGDTLRSRGLLTDPVSLQIDEGPVVAGGYLARQQGHLAVQLISIG</sequence>
<dbReference type="EMBL" id="JACAQB010000004">
    <property type="protein sequence ID" value="NWB95800.1"/>
    <property type="molecule type" value="Genomic_DNA"/>
</dbReference>
<proteinExistence type="predicted"/>
<reference evidence="2 3" key="1">
    <citation type="submission" date="2020-04" db="EMBL/GenBank/DDBJ databases">
        <title>Molecular characterization of pseudomonads from Agaricus bisporus reveal novel blotch 2 pathogens in Western Europe.</title>
        <authorList>
            <person name="Taparia T."/>
            <person name="Krijger M."/>
            <person name="Haynes E."/>
            <person name="Elpinstone J.G."/>
            <person name="Noble R."/>
            <person name="Van Der Wolf J."/>
        </authorList>
    </citation>
    <scope>NUCLEOTIDE SEQUENCE [LARGE SCALE GENOMIC DNA]</scope>
    <source>
        <strain evidence="2 3">H7001</strain>
    </source>
</reference>
<evidence type="ECO:0000313" key="2">
    <source>
        <dbReference type="EMBL" id="NWB95800.1"/>
    </source>
</evidence>
<feature type="domain" description="Flagellar motor switch protein FliN-like C-terminal" evidence="1">
    <location>
        <begin position="174"/>
        <end position="244"/>
    </location>
</feature>
<keyword evidence="2" id="KW-0282">Flagellum</keyword>
<gene>
    <name evidence="2" type="ORF">HX882_07870</name>
</gene>
<keyword evidence="2" id="KW-0969">Cilium</keyword>
<comment type="caution">
    <text evidence="2">The sequence shown here is derived from an EMBL/GenBank/DDBJ whole genome shotgun (WGS) entry which is preliminary data.</text>
</comment>
<dbReference type="SUPFAM" id="SSF101801">
    <property type="entry name" value="Surface presentation of antigens (SPOA)"/>
    <property type="match status" value="1"/>
</dbReference>
<dbReference type="InterPro" id="IPR001543">
    <property type="entry name" value="FliN-like_C"/>
</dbReference>